<sequence length="463" mass="52341">MDSAEYERLSELFERDEILYVGFRIIYNANEDRPVSGAERDEIPFYDSRLFPVFLLSYLALRRIWYLVQSRLGSAIEPFPADSHLFTLSTDQGYRTYSFRQVGQQLREQGTDIVYLTSPSVSDVGAELSADGFRVVSHRELFGLVPLGALPRLFLRTRARMKTLETELSGSFEVSRPQSTVARNVLLTEAVKTTYLGRVADEHCTVHTYSPMPYLTNTRAEERVLVYQHGMLLPDQWELAWAIPFFRPLTYLVWGPAWKTSYEAYAHPEAPIEAVGSPWLDHLAERSADSAEPEYDVLLVSNARRCATPEDHDLYERFVRHVVETCEANGWSLAVKLHPDEATEWYDSRGWGSFVVPFEDITDGILASKLTVTNGSSAFIESCALGRPVVVTDLFGVGLGHLQDRSGLHVSALEDIPADLRTAMETDSPRAHIDGLVDLGGSTERIVEYVRDRDVSDRRMKFA</sequence>
<organism evidence="1 2">
    <name type="scientific">Salinigranum rubrum</name>
    <dbReference type="NCBI Taxonomy" id="755307"/>
    <lineage>
        <taxon>Archaea</taxon>
        <taxon>Methanobacteriati</taxon>
        <taxon>Methanobacteriota</taxon>
        <taxon>Stenosarchaea group</taxon>
        <taxon>Halobacteria</taxon>
        <taxon>Halobacteriales</taxon>
        <taxon>Haloferacaceae</taxon>
        <taxon>Salinigranum</taxon>
    </lineage>
</organism>
<name>A0A2I8VIR2_9EURY</name>
<dbReference type="GeneID" id="35592288"/>
<keyword evidence="2" id="KW-1185">Reference proteome</keyword>
<dbReference type="EMBL" id="CP026309">
    <property type="protein sequence ID" value="AUV81822.1"/>
    <property type="molecule type" value="Genomic_DNA"/>
</dbReference>
<dbReference type="AlphaFoldDB" id="A0A2I8VIR2"/>
<proteinExistence type="predicted"/>
<dbReference type="SUPFAM" id="SSF53756">
    <property type="entry name" value="UDP-Glycosyltransferase/glycogen phosphorylase"/>
    <property type="match status" value="1"/>
</dbReference>
<protein>
    <submittedName>
        <fullName evidence="1">Uncharacterized protein</fullName>
    </submittedName>
</protein>
<evidence type="ECO:0000313" key="1">
    <source>
        <dbReference type="EMBL" id="AUV81822.1"/>
    </source>
</evidence>
<accession>A0A2I8VIR2</accession>
<reference evidence="1 2" key="1">
    <citation type="submission" date="2018-01" db="EMBL/GenBank/DDBJ databases">
        <title>Complete genome sequence of Salinigranum rubrum GX10T, an extremely halophilic archaeon isolated from a marine solar saltern.</title>
        <authorList>
            <person name="Han S."/>
        </authorList>
    </citation>
    <scope>NUCLEOTIDE SEQUENCE [LARGE SCALE GENOMIC DNA]</scope>
    <source>
        <strain evidence="1 2">GX10</strain>
    </source>
</reference>
<dbReference type="KEGG" id="srub:C2R22_09320"/>
<evidence type="ECO:0000313" key="2">
    <source>
        <dbReference type="Proteomes" id="UP000236584"/>
    </source>
</evidence>
<gene>
    <name evidence="1" type="ORF">C2R22_09320</name>
</gene>
<dbReference type="RefSeq" id="WP_103425510.1">
    <property type="nucleotide sequence ID" value="NZ_CP026309.1"/>
</dbReference>
<dbReference type="Proteomes" id="UP000236584">
    <property type="component" value="Chromosome"/>
</dbReference>